<feature type="compositionally biased region" description="Polar residues" evidence="1">
    <location>
        <begin position="1"/>
        <end position="14"/>
    </location>
</feature>
<feature type="compositionally biased region" description="Pro residues" evidence="1">
    <location>
        <begin position="17"/>
        <end position="32"/>
    </location>
</feature>
<evidence type="ECO:0000313" key="2">
    <source>
        <dbReference type="EMBL" id="KND87630.1"/>
    </source>
</evidence>
<gene>
    <name evidence="2" type="ORF">TOPH_07748</name>
</gene>
<reference evidence="2 3" key="1">
    <citation type="journal article" date="2015" name="BMC Genomics">
        <title>The genome of the truffle-parasite Tolypocladium ophioglossoides and the evolution of antifungal peptaibiotics.</title>
        <authorList>
            <person name="Quandt C.A."/>
            <person name="Bushley K.E."/>
            <person name="Spatafora J.W."/>
        </authorList>
    </citation>
    <scope>NUCLEOTIDE SEQUENCE [LARGE SCALE GENOMIC DNA]</scope>
    <source>
        <strain evidence="2 3">CBS 100239</strain>
    </source>
</reference>
<keyword evidence="3" id="KW-1185">Reference proteome</keyword>
<sequence length="101" mass="11172">IHGESVASSTSFTLHQPPSPDPTAPHPSPQPDPPRDASQANVRRWPRLAPRAQGLLRLDLRDPDLIRECCRCPEHRRLWGCHCLPFQLLGRAAVASAVIDS</sequence>
<name>A0A0L0N1G3_TOLOC</name>
<evidence type="ECO:0000256" key="1">
    <source>
        <dbReference type="SAM" id="MobiDB-lite"/>
    </source>
</evidence>
<protein>
    <submittedName>
        <fullName evidence="2">Uncharacterized protein</fullName>
    </submittedName>
</protein>
<dbReference type="AlphaFoldDB" id="A0A0L0N1G3"/>
<dbReference type="Proteomes" id="UP000036947">
    <property type="component" value="Unassembled WGS sequence"/>
</dbReference>
<feature type="non-terminal residue" evidence="2">
    <location>
        <position position="1"/>
    </location>
</feature>
<organism evidence="2 3">
    <name type="scientific">Tolypocladium ophioglossoides (strain CBS 100239)</name>
    <name type="common">Snaketongue truffleclub</name>
    <name type="synonym">Elaphocordyceps ophioglossoides</name>
    <dbReference type="NCBI Taxonomy" id="1163406"/>
    <lineage>
        <taxon>Eukaryota</taxon>
        <taxon>Fungi</taxon>
        <taxon>Dikarya</taxon>
        <taxon>Ascomycota</taxon>
        <taxon>Pezizomycotina</taxon>
        <taxon>Sordariomycetes</taxon>
        <taxon>Hypocreomycetidae</taxon>
        <taxon>Hypocreales</taxon>
        <taxon>Ophiocordycipitaceae</taxon>
        <taxon>Tolypocladium</taxon>
    </lineage>
</organism>
<accession>A0A0L0N1G3</accession>
<comment type="caution">
    <text evidence="2">The sequence shown here is derived from an EMBL/GenBank/DDBJ whole genome shotgun (WGS) entry which is preliminary data.</text>
</comment>
<feature type="region of interest" description="Disordered" evidence="1">
    <location>
        <begin position="1"/>
        <end position="46"/>
    </location>
</feature>
<evidence type="ECO:0000313" key="3">
    <source>
        <dbReference type="Proteomes" id="UP000036947"/>
    </source>
</evidence>
<proteinExistence type="predicted"/>
<dbReference type="EMBL" id="LFRF01000034">
    <property type="protein sequence ID" value="KND87630.1"/>
    <property type="molecule type" value="Genomic_DNA"/>
</dbReference>